<keyword evidence="4" id="KW-1185">Reference proteome</keyword>
<accession>A0A3S1HXU3</accession>
<dbReference type="Gene3D" id="1.20.80.10">
    <property type="match status" value="1"/>
</dbReference>
<sequence>SHLEKYTTRDDPRLDPDYVEPPQPRQVELVRDLDKGFGFVAGSEKPVIVRCVTEGGPSVDKLLPGDLILKINGEEVRRAPKDKVIELVRSCKHSITLTVCQPYYDNSNRKSAILTPAKKARLKDNPSRVRFSDSVLVNGASVASQPSPQESYVYLMPNVLKVFLENGQTKSFKYDNKTTVKVFAGWDSVTVIKLAQNLPRHRLQVAERCDPLPPGEAEYFLHPALLSDAAEHEEQQCCNDVVHERFASEMKYDTALRLSALHIQQHAVSNNITGKISIKAIEKDTGLEKFVSPSLMENMKNKDLRKMLSQYLKIKT</sequence>
<comment type="caution">
    <text evidence="3">The sequence shown here is derived from an EMBL/GenBank/DDBJ whole genome shotgun (WGS) entry which is preliminary data.</text>
</comment>
<feature type="domain" description="PDZ" evidence="2">
    <location>
        <begin position="26"/>
        <end position="103"/>
    </location>
</feature>
<evidence type="ECO:0000313" key="3">
    <source>
        <dbReference type="EMBL" id="RUS88297.1"/>
    </source>
</evidence>
<dbReference type="OrthoDB" id="5859304at2759"/>
<dbReference type="AlphaFoldDB" id="A0A3S1HXU3"/>
<feature type="compositionally biased region" description="Basic and acidic residues" evidence="1">
    <location>
        <begin position="1"/>
        <end position="16"/>
    </location>
</feature>
<dbReference type="CDD" id="cd06769">
    <property type="entry name" value="PDZ_FRMPD1_3_4-like"/>
    <property type="match status" value="1"/>
</dbReference>
<gene>
    <name evidence="3" type="ORF">EGW08_003935</name>
</gene>
<dbReference type="SUPFAM" id="SSF50156">
    <property type="entry name" value="PDZ domain-like"/>
    <property type="match status" value="1"/>
</dbReference>
<dbReference type="Proteomes" id="UP000271974">
    <property type="component" value="Unassembled WGS sequence"/>
</dbReference>
<feature type="non-terminal residue" evidence="3">
    <location>
        <position position="1"/>
    </location>
</feature>
<evidence type="ECO:0000313" key="4">
    <source>
        <dbReference type="Proteomes" id="UP000271974"/>
    </source>
</evidence>
<dbReference type="STRING" id="188477.A0A3S1HXU3"/>
<proteinExistence type="predicted"/>
<reference evidence="3 4" key="1">
    <citation type="submission" date="2019-01" db="EMBL/GenBank/DDBJ databases">
        <title>A draft genome assembly of the solar-powered sea slug Elysia chlorotica.</title>
        <authorList>
            <person name="Cai H."/>
            <person name="Li Q."/>
            <person name="Fang X."/>
            <person name="Li J."/>
            <person name="Curtis N.E."/>
            <person name="Altenburger A."/>
            <person name="Shibata T."/>
            <person name="Feng M."/>
            <person name="Maeda T."/>
            <person name="Schwartz J.A."/>
            <person name="Shigenobu S."/>
            <person name="Lundholm N."/>
            <person name="Nishiyama T."/>
            <person name="Yang H."/>
            <person name="Hasebe M."/>
            <person name="Li S."/>
            <person name="Pierce S.K."/>
            <person name="Wang J."/>
        </authorList>
    </citation>
    <scope>NUCLEOTIDE SEQUENCE [LARGE SCALE GENOMIC DNA]</scope>
    <source>
        <strain evidence="3">EC2010</strain>
        <tissue evidence="3">Whole organism of an adult</tissue>
    </source>
</reference>
<dbReference type="PANTHER" id="PTHR46221">
    <property type="entry name" value="FERM AND PDZ DOMAIN-CONTAINING PROTEIN FAMILY MEMBER"/>
    <property type="match status" value="1"/>
</dbReference>
<feature type="region of interest" description="Disordered" evidence="1">
    <location>
        <begin position="1"/>
        <end position="21"/>
    </location>
</feature>
<dbReference type="PANTHER" id="PTHR46221:SF3">
    <property type="entry name" value="FERM AND PDZ DOMAIN-CONTAINING PROTEIN 4"/>
    <property type="match status" value="1"/>
</dbReference>
<dbReference type="InterPro" id="IPR001478">
    <property type="entry name" value="PDZ"/>
</dbReference>
<organism evidence="3 4">
    <name type="scientific">Elysia chlorotica</name>
    <name type="common">Eastern emerald elysia</name>
    <name type="synonym">Sea slug</name>
    <dbReference type="NCBI Taxonomy" id="188477"/>
    <lineage>
        <taxon>Eukaryota</taxon>
        <taxon>Metazoa</taxon>
        <taxon>Spiralia</taxon>
        <taxon>Lophotrochozoa</taxon>
        <taxon>Mollusca</taxon>
        <taxon>Gastropoda</taxon>
        <taxon>Heterobranchia</taxon>
        <taxon>Euthyneura</taxon>
        <taxon>Panpulmonata</taxon>
        <taxon>Sacoglossa</taxon>
        <taxon>Placobranchoidea</taxon>
        <taxon>Plakobranchidae</taxon>
        <taxon>Elysia</taxon>
    </lineage>
</organism>
<dbReference type="SMART" id="SM00228">
    <property type="entry name" value="PDZ"/>
    <property type="match status" value="1"/>
</dbReference>
<dbReference type="Pfam" id="PF00595">
    <property type="entry name" value="PDZ"/>
    <property type="match status" value="1"/>
</dbReference>
<dbReference type="PROSITE" id="PS50106">
    <property type="entry name" value="PDZ"/>
    <property type="match status" value="1"/>
</dbReference>
<dbReference type="InterPro" id="IPR036034">
    <property type="entry name" value="PDZ_sf"/>
</dbReference>
<name>A0A3S1HXU3_ELYCH</name>
<dbReference type="Gene3D" id="2.30.42.10">
    <property type="match status" value="1"/>
</dbReference>
<protein>
    <recommendedName>
        <fullName evidence="2">PDZ domain-containing protein</fullName>
    </recommendedName>
</protein>
<dbReference type="FunFam" id="2.30.42.10:FF:000053">
    <property type="entry name" value="FERM and PDZ domain-containing protein 4"/>
    <property type="match status" value="1"/>
</dbReference>
<dbReference type="EMBL" id="RQTK01000087">
    <property type="protein sequence ID" value="RUS88297.1"/>
    <property type="molecule type" value="Genomic_DNA"/>
</dbReference>
<evidence type="ECO:0000256" key="1">
    <source>
        <dbReference type="SAM" id="MobiDB-lite"/>
    </source>
</evidence>
<dbReference type="SUPFAM" id="SSF47031">
    <property type="entry name" value="Second domain of FERM"/>
    <property type="match status" value="1"/>
</dbReference>
<dbReference type="InterPro" id="IPR035963">
    <property type="entry name" value="FERM_2"/>
</dbReference>
<evidence type="ECO:0000259" key="2">
    <source>
        <dbReference type="PROSITE" id="PS50106"/>
    </source>
</evidence>
<dbReference type="InterPro" id="IPR014352">
    <property type="entry name" value="FERM/acyl-CoA-bd_prot_sf"/>
</dbReference>